<feature type="compositionally biased region" description="Basic and acidic residues" evidence="5">
    <location>
        <begin position="268"/>
        <end position="282"/>
    </location>
</feature>
<feature type="compositionally biased region" description="Polar residues" evidence="5">
    <location>
        <begin position="285"/>
        <end position="301"/>
    </location>
</feature>
<evidence type="ECO:0000256" key="4">
    <source>
        <dbReference type="SAM" id="Coils"/>
    </source>
</evidence>
<evidence type="ECO:0000256" key="2">
    <source>
        <dbReference type="ARBA" id="ARBA00023242"/>
    </source>
</evidence>
<dbReference type="Gene3D" id="1.20.930.10">
    <property type="entry name" value="Conserved domain common to transcription factors TFIIS, elongin A, CRSP70"/>
    <property type="match status" value="1"/>
</dbReference>
<dbReference type="PANTHER" id="PTHR46554">
    <property type="entry name" value="MEDIATOR OF RNA POLYMERASE II TRANSCRIPTION SUBUNIT 26A-RELATED"/>
    <property type="match status" value="1"/>
</dbReference>
<feature type="coiled-coil region" evidence="4">
    <location>
        <begin position="80"/>
        <end position="107"/>
    </location>
</feature>
<proteinExistence type="predicted"/>
<reference evidence="7 8" key="1">
    <citation type="submission" date="2024-02" db="EMBL/GenBank/DDBJ databases">
        <authorList>
            <consortium name="ELIXIR-Norway"/>
            <consortium name="Elixir Norway"/>
        </authorList>
    </citation>
    <scope>NUCLEOTIDE SEQUENCE [LARGE SCALE GENOMIC DNA]</scope>
</reference>
<dbReference type="InterPro" id="IPR035441">
    <property type="entry name" value="TFIIS/LEDGF_dom_sf"/>
</dbReference>
<dbReference type="PROSITE" id="PS51319">
    <property type="entry name" value="TFIIS_N"/>
    <property type="match status" value="1"/>
</dbReference>
<feature type="region of interest" description="Disordered" evidence="5">
    <location>
        <begin position="333"/>
        <end position="353"/>
    </location>
</feature>
<sequence>RLKEPELFEIIEAALAIAASLHPHELRRRRDAFAEQLFAPQRTLLDRPPLKPANRLMPEIAGEGVREQELEEEEEIEGIGEEEYDEAEALTDQMEEESRQILEINRIKKRITDMALDDDEEEEEQLLGLLRTLQDMQISVEALKETEIGKEVNGLRKHSSKRICSLAKLLVKGWKDMVNDWVKSAGDVAAAAALAAGSSSGSTQDEHGNGLPSPPLEPCALLAATAHPASAELFEFLDEDWDEDLARDPDPNPLPCDHHARATTTQPHRREPELQQGRREIRASSLDTPVTNVKSQVSPSNKPLKRGCEHVAAEGGNAIRTMKVSRVSLSSSWAQHPVDRSSPLKGTSNGVVKKAGSQPLHLASNQNVHQGLPQALHEDMSVAARLEVAKRRLHERYQEEENAKKSRVVQVMDLTDLPKSGPNRAKMPKVHKPCIQNSKQQHHSRR</sequence>
<evidence type="ECO:0000259" key="6">
    <source>
        <dbReference type="PROSITE" id="PS51319"/>
    </source>
</evidence>
<comment type="subcellular location">
    <subcellularLocation>
        <location evidence="1 3">Nucleus</location>
    </subcellularLocation>
</comment>
<keyword evidence="4" id="KW-0175">Coiled coil</keyword>
<feature type="non-terminal residue" evidence="7">
    <location>
        <position position="446"/>
    </location>
</feature>
<name>A0ABP0WRN9_9BRYO</name>
<dbReference type="EMBL" id="OZ020097">
    <property type="protein sequence ID" value="CAK9268831.1"/>
    <property type="molecule type" value="Genomic_DNA"/>
</dbReference>
<dbReference type="SMART" id="SM00509">
    <property type="entry name" value="TFS2N"/>
    <property type="match status" value="1"/>
</dbReference>
<feature type="domain" description="TFIIS N-terminal" evidence="6">
    <location>
        <begin position="102"/>
        <end position="181"/>
    </location>
</feature>
<feature type="region of interest" description="Disordered" evidence="5">
    <location>
        <begin position="198"/>
        <end position="217"/>
    </location>
</feature>
<keyword evidence="2 3" id="KW-0539">Nucleus</keyword>
<dbReference type="Proteomes" id="UP001497444">
    <property type="component" value="Chromosome 2"/>
</dbReference>
<feature type="region of interest" description="Disordered" evidence="5">
    <location>
        <begin position="396"/>
        <end position="446"/>
    </location>
</feature>
<keyword evidence="8" id="KW-1185">Reference proteome</keyword>
<evidence type="ECO:0000313" key="8">
    <source>
        <dbReference type="Proteomes" id="UP001497444"/>
    </source>
</evidence>
<dbReference type="InterPro" id="IPR017923">
    <property type="entry name" value="TFIIS_N"/>
</dbReference>
<feature type="region of interest" description="Disordered" evidence="5">
    <location>
        <begin position="243"/>
        <end position="306"/>
    </location>
</feature>
<gene>
    <name evidence="7" type="ORF">CSSPJE1EN1_LOCUS14309</name>
</gene>
<feature type="compositionally biased region" description="Basic and acidic residues" evidence="5">
    <location>
        <begin position="244"/>
        <end position="260"/>
    </location>
</feature>
<evidence type="ECO:0000256" key="5">
    <source>
        <dbReference type="SAM" id="MobiDB-lite"/>
    </source>
</evidence>
<dbReference type="PANTHER" id="PTHR46554:SF2">
    <property type="entry name" value="TFIIS N-TERMINAL DOMAIN-CONTAINING PROTEIN"/>
    <property type="match status" value="1"/>
</dbReference>
<dbReference type="Pfam" id="PF08711">
    <property type="entry name" value="Med26"/>
    <property type="match status" value="1"/>
</dbReference>
<evidence type="ECO:0000313" key="7">
    <source>
        <dbReference type="EMBL" id="CAK9268831.1"/>
    </source>
</evidence>
<evidence type="ECO:0000256" key="3">
    <source>
        <dbReference type="PROSITE-ProRule" id="PRU00649"/>
    </source>
</evidence>
<accession>A0ABP0WRN9</accession>
<protein>
    <recommendedName>
        <fullName evidence="6">TFIIS N-terminal domain-containing protein</fullName>
    </recommendedName>
</protein>
<organism evidence="7 8">
    <name type="scientific">Sphagnum jensenii</name>
    <dbReference type="NCBI Taxonomy" id="128206"/>
    <lineage>
        <taxon>Eukaryota</taxon>
        <taxon>Viridiplantae</taxon>
        <taxon>Streptophyta</taxon>
        <taxon>Embryophyta</taxon>
        <taxon>Bryophyta</taxon>
        <taxon>Sphagnophytina</taxon>
        <taxon>Sphagnopsida</taxon>
        <taxon>Sphagnales</taxon>
        <taxon>Sphagnaceae</taxon>
        <taxon>Sphagnum</taxon>
    </lineage>
</organism>
<dbReference type="CDD" id="cd00183">
    <property type="entry name" value="TFIIS_I"/>
    <property type="match status" value="1"/>
</dbReference>
<dbReference type="SUPFAM" id="SSF47676">
    <property type="entry name" value="Conserved domain common to transcription factors TFIIS, elongin A, CRSP70"/>
    <property type="match status" value="1"/>
</dbReference>
<evidence type="ECO:0000256" key="1">
    <source>
        <dbReference type="ARBA" id="ARBA00004123"/>
    </source>
</evidence>
<dbReference type="InterPro" id="IPR003617">
    <property type="entry name" value="TFIIS/CRSP70_N_sub"/>
</dbReference>